<keyword evidence="3" id="KW-1185">Reference proteome</keyword>
<dbReference type="PROSITE" id="PS50041">
    <property type="entry name" value="C_TYPE_LECTIN_2"/>
    <property type="match status" value="1"/>
</dbReference>
<gene>
    <name evidence="2" type="primary">LOC103305706</name>
</gene>
<name>A0A8C3FN19_CHRPI</name>
<sequence length="224" mass="25378">MPRVRPVSHAGCTWTGLAPEQLPSETIRGSEKMGPVAYFSLCLLVCLIFNPSLEGVQAVSCPGCWLPFHDSCYQYVPQEKNWAEAEADCQNHWHGAHLISIHSAEENNILADYMKWNLTKNSPVWIGLSDPMEDQSWRWTDESPVSFRAWEKGQPNNQNSNEHCVVLERPGKSVNQTHMHLQGEPWQPSDHTGPEIRSRLAPCSSLFPAPCWEGSQERPPCMTW</sequence>
<proteinExistence type="predicted"/>
<dbReference type="Gene3D" id="3.10.100.10">
    <property type="entry name" value="Mannose-Binding Protein A, subunit A"/>
    <property type="match status" value="1"/>
</dbReference>
<dbReference type="AlphaFoldDB" id="A0A8C3FN19"/>
<accession>A0A8C3FN19</accession>
<organism evidence="2 3">
    <name type="scientific">Chrysemys picta bellii</name>
    <name type="common">Western painted turtle</name>
    <name type="synonym">Emys bellii</name>
    <dbReference type="NCBI Taxonomy" id="8478"/>
    <lineage>
        <taxon>Eukaryota</taxon>
        <taxon>Metazoa</taxon>
        <taxon>Chordata</taxon>
        <taxon>Craniata</taxon>
        <taxon>Vertebrata</taxon>
        <taxon>Euteleostomi</taxon>
        <taxon>Archelosauria</taxon>
        <taxon>Testudinata</taxon>
        <taxon>Testudines</taxon>
        <taxon>Cryptodira</taxon>
        <taxon>Durocryptodira</taxon>
        <taxon>Testudinoidea</taxon>
        <taxon>Emydidae</taxon>
        <taxon>Chrysemys</taxon>
    </lineage>
</organism>
<dbReference type="SUPFAM" id="SSF56436">
    <property type="entry name" value="C-type lectin-like"/>
    <property type="match status" value="1"/>
</dbReference>
<evidence type="ECO:0000313" key="3">
    <source>
        <dbReference type="Proteomes" id="UP000694380"/>
    </source>
</evidence>
<protein>
    <recommendedName>
        <fullName evidence="1">C-type lectin domain-containing protein</fullName>
    </recommendedName>
</protein>
<evidence type="ECO:0000259" key="1">
    <source>
        <dbReference type="PROSITE" id="PS50041"/>
    </source>
</evidence>
<dbReference type="Proteomes" id="UP000694380">
    <property type="component" value="Unplaced"/>
</dbReference>
<dbReference type="PANTHER" id="PTHR22803">
    <property type="entry name" value="MANNOSE, PHOSPHOLIPASE, LECTIN RECEPTOR RELATED"/>
    <property type="match status" value="1"/>
</dbReference>
<dbReference type="InterPro" id="IPR001304">
    <property type="entry name" value="C-type_lectin-like"/>
</dbReference>
<dbReference type="Ensembl" id="ENSCPBT00000013801.1">
    <property type="protein sequence ID" value="ENSCPBP00000011528.1"/>
    <property type="gene ID" value="ENSCPBG00000008773.1"/>
</dbReference>
<dbReference type="PRINTS" id="PR01504">
    <property type="entry name" value="PNCREATITSAP"/>
</dbReference>
<reference evidence="2" key="1">
    <citation type="submission" date="2025-05" db="UniProtKB">
        <authorList>
            <consortium name="Ensembl"/>
        </authorList>
    </citation>
    <scope>IDENTIFICATION</scope>
</reference>
<dbReference type="InterPro" id="IPR050111">
    <property type="entry name" value="C-type_lectin/snaclec_domain"/>
</dbReference>
<feature type="domain" description="C-type lectin" evidence="1">
    <location>
        <begin position="68"/>
        <end position="172"/>
    </location>
</feature>
<dbReference type="Ensembl" id="ENSCPBT00000013808.1">
    <property type="protein sequence ID" value="ENSCPBP00000011534.1"/>
    <property type="gene ID" value="ENSCPBG00000008773.1"/>
</dbReference>
<dbReference type="SMART" id="SM00034">
    <property type="entry name" value="CLECT"/>
    <property type="match status" value="1"/>
</dbReference>
<dbReference type="InterPro" id="IPR016186">
    <property type="entry name" value="C-type_lectin-like/link_sf"/>
</dbReference>
<evidence type="ECO:0000313" key="2">
    <source>
        <dbReference type="Ensembl" id="ENSCPBP00000011528.1"/>
    </source>
</evidence>
<dbReference type="GeneTree" id="ENSGT00940000162818"/>
<dbReference type="Pfam" id="PF00059">
    <property type="entry name" value="Lectin_C"/>
    <property type="match status" value="1"/>
</dbReference>
<dbReference type="InterPro" id="IPR016187">
    <property type="entry name" value="CTDL_fold"/>
</dbReference>